<dbReference type="SMART" id="SM01010">
    <property type="entry name" value="AMPKBI"/>
    <property type="match status" value="1"/>
</dbReference>
<dbReference type="InterPro" id="IPR013783">
    <property type="entry name" value="Ig-like_fold"/>
</dbReference>
<feature type="compositionally biased region" description="Polar residues" evidence="4">
    <location>
        <begin position="1"/>
        <end position="13"/>
    </location>
</feature>
<keyword evidence="3" id="KW-0963">Cytoplasm</keyword>
<gene>
    <name evidence="6" type="ORF">A4X09_0g3659</name>
</gene>
<reference evidence="6" key="2">
    <citation type="journal article" date="2019" name="IMA Fungus">
        <title>Genome sequencing and comparison of five Tilletia species to identify candidate genes for the detection of regulated species infecting wheat.</title>
        <authorList>
            <person name="Nguyen H.D.T."/>
            <person name="Sultana T."/>
            <person name="Kesanakurti P."/>
            <person name="Hambleton S."/>
        </authorList>
    </citation>
    <scope>NUCLEOTIDE SEQUENCE</scope>
    <source>
        <strain evidence="6">DAOMC 236422</strain>
    </source>
</reference>
<feature type="region of interest" description="Disordered" evidence="4">
    <location>
        <begin position="835"/>
        <end position="864"/>
    </location>
</feature>
<dbReference type="PANTHER" id="PTHR10343:SF84">
    <property type="entry name" value="5'-AMP-ACTIVATED PROTEIN KINASE SUBUNIT BETA-1"/>
    <property type="match status" value="1"/>
</dbReference>
<dbReference type="CDD" id="cd02859">
    <property type="entry name" value="E_set_AMPKbeta_like_N"/>
    <property type="match status" value="1"/>
</dbReference>
<dbReference type="GO" id="GO:0019901">
    <property type="term" value="F:protein kinase binding"/>
    <property type="evidence" value="ECO:0007669"/>
    <property type="project" value="TreeGrafter"/>
</dbReference>
<dbReference type="GO" id="GO:0007165">
    <property type="term" value="P:signal transduction"/>
    <property type="evidence" value="ECO:0007669"/>
    <property type="project" value="UniProtKB-ARBA"/>
</dbReference>
<name>A0A8X7N8W4_9BASI</name>
<evidence type="ECO:0000256" key="4">
    <source>
        <dbReference type="SAM" id="MobiDB-lite"/>
    </source>
</evidence>
<feature type="domain" description="Association with the SNF1 complex (ASC)" evidence="5">
    <location>
        <begin position="806"/>
        <end position="932"/>
    </location>
</feature>
<feature type="region of interest" description="Disordered" evidence="4">
    <location>
        <begin position="612"/>
        <end position="652"/>
    </location>
</feature>
<evidence type="ECO:0000256" key="2">
    <source>
        <dbReference type="ARBA" id="ARBA00010926"/>
    </source>
</evidence>
<dbReference type="InterPro" id="IPR006828">
    <property type="entry name" value="ASC_dom"/>
</dbReference>
<organism evidence="6 7">
    <name type="scientific">Tilletia walkeri</name>
    <dbReference type="NCBI Taxonomy" id="117179"/>
    <lineage>
        <taxon>Eukaryota</taxon>
        <taxon>Fungi</taxon>
        <taxon>Dikarya</taxon>
        <taxon>Basidiomycota</taxon>
        <taxon>Ustilaginomycotina</taxon>
        <taxon>Exobasidiomycetes</taxon>
        <taxon>Tilletiales</taxon>
        <taxon>Tilletiaceae</taxon>
        <taxon>Tilletia</taxon>
    </lineage>
</organism>
<feature type="compositionally biased region" description="Polar residues" evidence="4">
    <location>
        <begin position="134"/>
        <end position="148"/>
    </location>
</feature>
<dbReference type="FunFam" id="2.60.40.10:FF:000562">
    <property type="entry name" value="Snf1 kinase complex beta-subunit Gal83"/>
    <property type="match status" value="1"/>
</dbReference>
<feature type="region of interest" description="Disordered" evidence="4">
    <location>
        <begin position="1"/>
        <end position="38"/>
    </location>
</feature>
<dbReference type="Proteomes" id="UP000078113">
    <property type="component" value="Unassembled WGS sequence"/>
</dbReference>
<reference evidence="6" key="1">
    <citation type="submission" date="2016-04" db="EMBL/GenBank/DDBJ databases">
        <authorList>
            <person name="Nguyen H.D."/>
            <person name="Samba Siva P."/>
            <person name="Cullis J."/>
            <person name="Levesque C.A."/>
            <person name="Hambleton S."/>
        </authorList>
    </citation>
    <scope>NUCLEOTIDE SEQUENCE</scope>
    <source>
        <strain evidence="6">DAOMC 236422</strain>
    </source>
</reference>
<feature type="compositionally biased region" description="Low complexity" evidence="4">
    <location>
        <begin position="209"/>
        <end position="264"/>
    </location>
</feature>
<dbReference type="InterPro" id="IPR050827">
    <property type="entry name" value="CRP1_MDG1_kinase"/>
</dbReference>
<dbReference type="InterPro" id="IPR037256">
    <property type="entry name" value="ASC_dom_sf"/>
</dbReference>
<evidence type="ECO:0000259" key="5">
    <source>
        <dbReference type="SMART" id="SM01010"/>
    </source>
</evidence>
<comment type="subcellular location">
    <subcellularLocation>
        <location evidence="1">Cytoplasm</location>
    </subcellularLocation>
</comment>
<sequence>MGNTASTLQTPSDGSHGGERSRSPSVRRSLARGGGDTLSASASLSIAASSTLQQQERLAAAAAAASAAAAAAASASAGSGMRARASTHDPQRHSPQHHFAPLPALSHPHPQSHAYAFANQASLEPGVSPIHSHPFSNPTSPGSESPTEGVTPGGRPRSGSAGLALDAPAADSPVGSPADDGRGTAAGGTTSRSRSIKTPTASNQQRAESPSSASRRSASVSSPVGQTRSGQGIAASAAASSDRAGGQAYNYHPPHGYHQHQPSPLRTEISHGSSRRRTTHEGLQLGMGFDPTTVVSSNPTTPLVATQNRHASGTPSHLEPPHPSTVFSALDVRTVENAPAGTSVPTLDRPKFQKRESGSGTPTQMNATDPFERTPVTTASQPLPLHRPGNNTETSFGIGDGAGESDITFSNGGYGLDVPRPIAKLGTSAVTDDDVPTPPELRKDALGRTLPAALPSYLRIPTTSMVDDENTLAFYDTPANSGGQGDLDSSVTADSSTGAARQSGQRKRASSGAYGPADNAVPFMAILLTWRGGGHNVSVTGTFANEWRSRIPLSRSETGSRKERGEFSCMLHLPPGTHRLKFLVDDRWKVSPDLSTATDGEGNLVNYVEIPNVGPDHPGPLSAPGEDLPDEGERGKGDDEGERGRGDDDFAFPPAYLRASRLGKFGLVQLADPSGTGPPAYGLQTPMGGQEQELLEPPSQYPGHGKESSGATALEGRGSASLDDILASGDPSHDERAAAAAKAGDNRTSYYAESTTSSAGGSVGTAGPTHQQNTDLRITPMYARIDLDDDRPRASLDDVFGDDLKKKAEADSWTREIPEVIVQAQIAEELERERLEAAAASGAPQHSNHDHHHNQSSLPAPPSLPRQLEKVILNSGPAGLAGAVDDNSVLPAPNHVVLSHLTASSIKGGVLAVGTTTRYKRKYVTTVFHRPVR</sequence>
<dbReference type="SUPFAM" id="SSF81296">
    <property type="entry name" value="E set domains"/>
    <property type="match status" value="1"/>
</dbReference>
<feature type="region of interest" description="Disordered" evidence="4">
    <location>
        <begin position="339"/>
        <end position="404"/>
    </location>
</feature>
<feature type="compositionally biased region" description="Polar residues" evidence="4">
    <location>
        <begin position="487"/>
        <end position="503"/>
    </location>
</feature>
<evidence type="ECO:0000256" key="3">
    <source>
        <dbReference type="ARBA" id="ARBA00022490"/>
    </source>
</evidence>
<dbReference type="GO" id="GO:0005634">
    <property type="term" value="C:nucleus"/>
    <property type="evidence" value="ECO:0007669"/>
    <property type="project" value="TreeGrafter"/>
</dbReference>
<dbReference type="InterPro" id="IPR014756">
    <property type="entry name" value="Ig_E-set"/>
</dbReference>
<accession>A0A8X7N8W4</accession>
<dbReference type="GO" id="GO:0005737">
    <property type="term" value="C:cytoplasm"/>
    <property type="evidence" value="ECO:0007669"/>
    <property type="project" value="UniProtKB-SubCell"/>
</dbReference>
<comment type="similarity">
    <text evidence="2">Belongs to the 5'-AMP-activated protein kinase beta subunit family.</text>
</comment>
<dbReference type="PANTHER" id="PTHR10343">
    <property type="entry name" value="5'-AMP-ACTIVATED PROTEIN KINASE , BETA SUBUNIT"/>
    <property type="match status" value="1"/>
</dbReference>
<proteinExistence type="inferred from homology"/>
<feature type="compositionally biased region" description="Low complexity" evidence="4">
    <location>
        <begin position="66"/>
        <end position="84"/>
    </location>
</feature>
<feature type="compositionally biased region" description="Low complexity" evidence="4">
    <location>
        <begin position="738"/>
        <end position="769"/>
    </location>
</feature>
<feature type="compositionally biased region" description="Basic and acidic residues" evidence="4">
    <location>
        <begin position="631"/>
        <end position="648"/>
    </location>
</feature>
<dbReference type="EMBL" id="LWDG02000135">
    <property type="protein sequence ID" value="KAE8268682.1"/>
    <property type="molecule type" value="Genomic_DNA"/>
</dbReference>
<dbReference type="GO" id="GO:0031588">
    <property type="term" value="C:nucleotide-activated protein kinase complex"/>
    <property type="evidence" value="ECO:0007669"/>
    <property type="project" value="TreeGrafter"/>
</dbReference>
<dbReference type="Gene3D" id="2.60.40.10">
    <property type="entry name" value="Immunoglobulins"/>
    <property type="match status" value="1"/>
</dbReference>
<dbReference type="Pfam" id="PF16561">
    <property type="entry name" value="AMPK1_CBM"/>
    <property type="match status" value="1"/>
</dbReference>
<feature type="region of interest" description="Disordered" evidence="4">
    <location>
        <begin position="475"/>
        <end position="514"/>
    </location>
</feature>
<feature type="compositionally biased region" description="Polar residues" evidence="4">
    <location>
        <begin position="358"/>
        <end position="367"/>
    </location>
</feature>
<protein>
    <recommendedName>
        <fullName evidence="5">Association with the SNF1 complex (ASC) domain-containing protein</fullName>
    </recommendedName>
</protein>
<dbReference type="AlphaFoldDB" id="A0A8X7N8W4"/>
<evidence type="ECO:0000256" key="1">
    <source>
        <dbReference type="ARBA" id="ARBA00004496"/>
    </source>
</evidence>
<evidence type="ECO:0000313" key="7">
    <source>
        <dbReference type="Proteomes" id="UP000078113"/>
    </source>
</evidence>
<dbReference type="InterPro" id="IPR032640">
    <property type="entry name" value="AMPK1_CBM"/>
</dbReference>
<dbReference type="Pfam" id="PF04739">
    <property type="entry name" value="AMPKBI"/>
    <property type="match status" value="1"/>
</dbReference>
<dbReference type="SUPFAM" id="SSF160219">
    <property type="entry name" value="AMPKBI-like"/>
    <property type="match status" value="1"/>
</dbReference>
<evidence type="ECO:0000313" key="6">
    <source>
        <dbReference type="EMBL" id="KAE8268682.1"/>
    </source>
</evidence>
<comment type="caution">
    <text evidence="6">The sequence shown here is derived from an EMBL/GenBank/DDBJ whole genome shotgun (WGS) entry which is preliminary data.</text>
</comment>
<keyword evidence="7" id="KW-1185">Reference proteome</keyword>
<feature type="compositionally biased region" description="Basic and acidic residues" evidence="4">
    <location>
        <begin position="348"/>
        <end position="357"/>
    </location>
</feature>
<feature type="compositionally biased region" description="Polar residues" evidence="4">
    <location>
        <begin position="196"/>
        <end position="208"/>
    </location>
</feature>
<feature type="region of interest" description="Disordered" evidence="4">
    <location>
        <begin position="66"/>
        <end position="279"/>
    </location>
</feature>
<feature type="region of interest" description="Disordered" evidence="4">
    <location>
        <begin position="670"/>
        <end position="775"/>
    </location>
</feature>
<dbReference type="Gene3D" id="6.20.250.60">
    <property type="match status" value="1"/>
</dbReference>